<sequence>MLELIQAGGWLMIPILVCSVLALAITLERLWALRRETILPPALRGQARRLAQGRELEERHIETLQESSPLGRILAMGLLHRHHGRAAMAEAIEDAGRHEMHRLERYLNTLGTIAAITPLLGLLGTVIGMIRVFGAISAEGLGDAQALSGGIGEALISTATGLTVAIPALMAYRYLRGLVDSRVVEMEQEALRLLEAGGGLQGPAAAREAA</sequence>
<dbReference type="InterPro" id="IPR050790">
    <property type="entry name" value="ExbB/TolQ_transport"/>
</dbReference>
<dbReference type="Proteomes" id="UP000738126">
    <property type="component" value="Unassembled WGS sequence"/>
</dbReference>
<evidence type="ECO:0000256" key="2">
    <source>
        <dbReference type="ARBA" id="ARBA00022475"/>
    </source>
</evidence>
<evidence type="ECO:0000256" key="1">
    <source>
        <dbReference type="ARBA" id="ARBA00004651"/>
    </source>
</evidence>
<dbReference type="RefSeq" id="WP_200259416.1">
    <property type="nucleotide sequence ID" value="NZ_NRSH01000088.1"/>
</dbReference>
<gene>
    <name evidence="9" type="ORF">CKO13_08235</name>
</gene>
<keyword evidence="5 7" id="KW-0472">Membrane</keyword>
<comment type="caution">
    <text evidence="9">The sequence shown here is derived from an EMBL/GenBank/DDBJ whole genome shotgun (WGS) entry which is preliminary data.</text>
</comment>
<accession>A0ABS1E682</accession>
<dbReference type="Pfam" id="PF01618">
    <property type="entry name" value="MotA_ExbB"/>
    <property type="match status" value="1"/>
</dbReference>
<dbReference type="PANTHER" id="PTHR30625">
    <property type="entry name" value="PROTEIN TOLQ"/>
    <property type="match status" value="1"/>
</dbReference>
<evidence type="ECO:0000256" key="3">
    <source>
        <dbReference type="ARBA" id="ARBA00022692"/>
    </source>
</evidence>
<dbReference type="EMBL" id="NRSH01000088">
    <property type="protein sequence ID" value="MBK1727010.1"/>
    <property type="molecule type" value="Genomic_DNA"/>
</dbReference>
<comment type="subcellular location">
    <subcellularLocation>
        <location evidence="1">Cell membrane</location>
        <topology evidence="1">Multi-pass membrane protein</topology>
    </subcellularLocation>
    <subcellularLocation>
        <location evidence="6">Membrane</location>
        <topology evidence="6">Multi-pass membrane protein</topology>
    </subcellularLocation>
</comment>
<dbReference type="InterPro" id="IPR002898">
    <property type="entry name" value="MotA_ExbB_proton_chnl"/>
</dbReference>
<feature type="transmembrane region" description="Helical" evidence="7">
    <location>
        <begin position="154"/>
        <end position="172"/>
    </location>
</feature>
<organism evidence="9 10">
    <name type="scientific">Halorhodospira neutriphila</name>
    <dbReference type="NCBI Taxonomy" id="168379"/>
    <lineage>
        <taxon>Bacteria</taxon>
        <taxon>Pseudomonadati</taxon>
        <taxon>Pseudomonadota</taxon>
        <taxon>Gammaproteobacteria</taxon>
        <taxon>Chromatiales</taxon>
        <taxon>Ectothiorhodospiraceae</taxon>
        <taxon>Halorhodospira</taxon>
    </lineage>
</organism>
<keyword evidence="3 7" id="KW-0812">Transmembrane</keyword>
<feature type="domain" description="MotA/TolQ/ExbB proton channel" evidence="8">
    <location>
        <begin position="67"/>
        <end position="187"/>
    </location>
</feature>
<dbReference type="PANTHER" id="PTHR30625:SF11">
    <property type="entry name" value="MOTA_TOLQ_EXBB PROTON CHANNEL DOMAIN-CONTAINING PROTEIN"/>
    <property type="match status" value="1"/>
</dbReference>
<proteinExistence type="inferred from homology"/>
<evidence type="ECO:0000256" key="6">
    <source>
        <dbReference type="RuleBase" id="RU004057"/>
    </source>
</evidence>
<evidence type="ECO:0000259" key="8">
    <source>
        <dbReference type="Pfam" id="PF01618"/>
    </source>
</evidence>
<evidence type="ECO:0000256" key="4">
    <source>
        <dbReference type="ARBA" id="ARBA00022989"/>
    </source>
</evidence>
<reference evidence="9 10" key="1">
    <citation type="journal article" date="2020" name="Microorganisms">
        <title>Osmotic Adaptation and Compatible Solute Biosynthesis of Phototrophic Bacteria as Revealed from Genome Analyses.</title>
        <authorList>
            <person name="Imhoff J.F."/>
            <person name="Rahn T."/>
            <person name="Kunzel S."/>
            <person name="Keller A."/>
            <person name="Neulinger S.C."/>
        </authorList>
    </citation>
    <scope>NUCLEOTIDE SEQUENCE [LARGE SCALE GENOMIC DNA]</scope>
    <source>
        <strain evidence="9 10">DSM 15116</strain>
    </source>
</reference>
<keyword evidence="10" id="KW-1185">Reference proteome</keyword>
<evidence type="ECO:0000313" key="9">
    <source>
        <dbReference type="EMBL" id="MBK1727010.1"/>
    </source>
</evidence>
<protein>
    <submittedName>
        <fullName evidence="9">Biopolymer transporter ExbB</fullName>
    </submittedName>
</protein>
<feature type="transmembrane region" description="Helical" evidence="7">
    <location>
        <begin position="106"/>
        <end position="134"/>
    </location>
</feature>
<name>A0ABS1E682_9GAMM</name>
<evidence type="ECO:0000313" key="10">
    <source>
        <dbReference type="Proteomes" id="UP000738126"/>
    </source>
</evidence>
<evidence type="ECO:0000256" key="5">
    <source>
        <dbReference type="ARBA" id="ARBA00023136"/>
    </source>
</evidence>
<feature type="transmembrane region" description="Helical" evidence="7">
    <location>
        <begin position="6"/>
        <end position="27"/>
    </location>
</feature>
<comment type="similarity">
    <text evidence="6">Belongs to the exbB/tolQ family.</text>
</comment>
<keyword evidence="4 7" id="KW-1133">Transmembrane helix</keyword>
<evidence type="ECO:0000256" key="7">
    <source>
        <dbReference type="SAM" id="Phobius"/>
    </source>
</evidence>
<keyword evidence="6" id="KW-0653">Protein transport</keyword>
<keyword evidence="6" id="KW-0813">Transport</keyword>
<keyword evidence="2" id="KW-1003">Cell membrane</keyword>